<dbReference type="AlphaFoldDB" id="A0A830ZWQ1"/>
<accession>A0A830ZWQ1</accession>
<protein>
    <submittedName>
        <fullName evidence="2">Uncharacterized protein</fullName>
    </submittedName>
</protein>
<keyword evidence="1" id="KW-0472">Membrane</keyword>
<comment type="caution">
    <text evidence="2">The sequence shown here is derived from an EMBL/GenBank/DDBJ whole genome shotgun (WGS) entry which is preliminary data.</text>
</comment>
<keyword evidence="1" id="KW-1133">Transmembrane helix</keyword>
<dbReference type="EMBL" id="CAIH01000417">
    <property type="protein sequence ID" value="CCH95363.1"/>
    <property type="molecule type" value="Genomic_DNA"/>
</dbReference>
<keyword evidence="1" id="KW-0812">Transmembrane</keyword>
<name>A0A830ZWQ1_MICAE</name>
<evidence type="ECO:0000313" key="2">
    <source>
        <dbReference type="EMBL" id="CCH95363.1"/>
    </source>
</evidence>
<feature type="transmembrane region" description="Helical" evidence="1">
    <location>
        <begin position="12"/>
        <end position="33"/>
    </location>
</feature>
<proteinExistence type="predicted"/>
<dbReference type="Proteomes" id="UP000005806">
    <property type="component" value="Unassembled WGS sequence"/>
</dbReference>
<sequence length="38" mass="4186">MSRGSEGGFLTSLGLIVIGLKVHLIFSQFIPYFQTISQ</sequence>
<reference evidence="2 3" key="1">
    <citation type="submission" date="2012-04" db="EMBL/GenBank/DDBJ databases">
        <authorList>
            <person name="Genoscope - CEA"/>
        </authorList>
    </citation>
    <scope>NUCLEOTIDE SEQUENCE [LARGE SCALE GENOMIC DNA]</scope>
    <source>
        <strain evidence="2 3">9432</strain>
    </source>
</reference>
<organism evidence="2 3">
    <name type="scientific">Microcystis aeruginosa PCC 9432</name>
    <dbReference type="NCBI Taxonomy" id="1160280"/>
    <lineage>
        <taxon>Bacteria</taxon>
        <taxon>Bacillati</taxon>
        <taxon>Cyanobacteriota</taxon>
        <taxon>Cyanophyceae</taxon>
        <taxon>Oscillatoriophycideae</taxon>
        <taxon>Chroococcales</taxon>
        <taxon>Microcystaceae</taxon>
        <taxon>Microcystis</taxon>
    </lineage>
</organism>
<evidence type="ECO:0000256" key="1">
    <source>
        <dbReference type="SAM" id="Phobius"/>
    </source>
</evidence>
<evidence type="ECO:0000313" key="3">
    <source>
        <dbReference type="Proteomes" id="UP000005806"/>
    </source>
</evidence>
<gene>
    <name evidence="2" type="ORF">MICCA_80031</name>
</gene>